<proteinExistence type="predicted"/>
<reference evidence="1 2" key="1">
    <citation type="journal article" date="2012" name="J. Bacteriol.">
        <title>Draft Genome Sequence of Cecembia lonarensis Strain LW9T, Isolated from Lonar Lake, a Haloalkaline Lake in India.</title>
        <authorList>
            <person name="Shivaji S."/>
            <person name="Ara S."/>
            <person name="Singh A."/>
            <person name="Pinnaka A.K."/>
        </authorList>
    </citation>
    <scope>NUCLEOTIDE SEQUENCE [LARGE SCALE GENOMIC DNA]</scope>
    <source>
        <strain evidence="1 2">LW9</strain>
    </source>
</reference>
<name>K1LKT8_CECL9</name>
<protein>
    <recommendedName>
        <fullName evidence="3">Phytase-like domain-containing protein</fullName>
    </recommendedName>
</protein>
<dbReference type="OrthoDB" id="835896at2"/>
<evidence type="ECO:0000313" key="1">
    <source>
        <dbReference type="EMBL" id="EKB51008.1"/>
    </source>
</evidence>
<keyword evidence="2" id="KW-1185">Reference proteome</keyword>
<dbReference type="EMBL" id="AMGM01000003">
    <property type="protein sequence ID" value="EKB51008.1"/>
    <property type="molecule type" value="Genomic_DNA"/>
</dbReference>
<dbReference type="RefSeq" id="WP_009183349.1">
    <property type="nucleotide sequence ID" value="NZ_AMGM01000003.1"/>
</dbReference>
<dbReference type="AlphaFoldDB" id="K1LKT8"/>
<organism evidence="1 2">
    <name type="scientific">Cecembia lonarensis (strain CCUG 58316 / KCTC 22772 / LW9)</name>
    <dbReference type="NCBI Taxonomy" id="1225176"/>
    <lineage>
        <taxon>Bacteria</taxon>
        <taxon>Pseudomonadati</taxon>
        <taxon>Bacteroidota</taxon>
        <taxon>Cytophagia</taxon>
        <taxon>Cytophagales</taxon>
        <taxon>Cyclobacteriaceae</taxon>
        <taxon>Cecembia</taxon>
    </lineage>
</organism>
<sequence length="386" mass="43839">MKKCSKIGLYALLSMLWACGRQESNQNQRLTEGAFELEIIDSLVVDYIGLLSWSHISPNGQKFLAMDHQRSEIILIDHEGQVIQTLQKTGDQPESIGPNLMGRPQFRNNEEIALLGVKGLSIFDFSGNLREQFKPDFNPAMNFIILNADVFQFKNPEYAVALLGGRNSEGSGFYESVEGTKLEAIDLNSGTYSAIIPFSENSRFNTSEIFPVTNTIPVLRTTKEGLYIGFKNESKLFYYTWEDLNTPSKEIQLQIDNFQLMKGKDLKSVDRDVISFDTREFAYGAINHLYWVNGQLLVGYSKGLSDEEYQLATEGIDDFQEMFNAVGRKNKAEWALVAEDGSLNPVEIPDNLGRIEFVDQEGNLWISPNRNDTERDYEVLFKARLR</sequence>
<evidence type="ECO:0008006" key="3">
    <source>
        <dbReference type="Google" id="ProtNLM"/>
    </source>
</evidence>
<dbReference type="Proteomes" id="UP000004478">
    <property type="component" value="Unassembled WGS sequence"/>
</dbReference>
<gene>
    <name evidence="1" type="ORF">B879_00295</name>
</gene>
<evidence type="ECO:0000313" key="2">
    <source>
        <dbReference type="Proteomes" id="UP000004478"/>
    </source>
</evidence>
<comment type="caution">
    <text evidence="1">The sequence shown here is derived from an EMBL/GenBank/DDBJ whole genome shotgun (WGS) entry which is preliminary data.</text>
</comment>
<accession>K1LKT8</accession>